<dbReference type="RefSeq" id="WP_189685766.1">
    <property type="nucleotide sequence ID" value="NZ_BMYK01000002.1"/>
</dbReference>
<organism evidence="2 3">
    <name type="scientific">Pseudorhodoferax aquiterrae</name>
    <dbReference type="NCBI Taxonomy" id="747304"/>
    <lineage>
        <taxon>Bacteria</taxon>
        <taxon>Pseudomonadati</taxon>
        <taxon>Pseudomonadota</taxon>
        <taxon>Betaproteobacteria</taxon>
        <taxon>Burkholderiales</taxon>
        <taxon>Comamonadaceae</taxon>
    </lineage>
</organism>
<protein>
    <submittedName>
        <fullName evidence="2">Uncharacterized protein</fullName>
    </submittedName>
</protein>
<keyword evidence="1" id="KW-1133">Transmembrane helix</keyword>
<keyword evidence="1" id="KW-0472">Membrane</keyword>
<evidence type="ECO:0000313" key="2">
    <source>
        <dbReference type="EMBL" id="GHC72860.1"/>
    </source>
</evidence>
<evidence type="ECO:0000256" key="1">
    <source>
        <dbReference type="SAM" id="Phobius"/>
    </source>
</evidence>
<dbReference type="Proteomes" id="UP000626210">
    <property type="component" value="Unassembled WGS sequence"/>
</dbReference>
<evidence type="ECO:0000313" key="3">
    <source>
        <dbReference type="Proteomes" id="UP000626210"/>
    </source>
</evidence>
<dbReference type="EMBL" id="BMYK01000002">
    <property type="protein sequence ID" value="GHC72860.1"/>
    <property type="molecule type" value="Genomic_DNA"/>
</dbReference>
<sequence>MTPYNTGKVQIGRFYAPPARTQQSDTELQLQRALIDPGCARMCRQDKAITAFCLVVLAGVIAAAVAGWV</sequence>
<keyword evidence="3" id="KW-1185">Reference proteome</keyword>
<gene>
    <name evidence="2" type="ORF">GCM10007320_09040</name>
</gene>
<proteinExistence type="predicted"/>
<keyword evidence="1" id="KW-0812">Transmembrane</keyword>
<accession>A0ABQ3FWK0</accession>
<comment type="caution">
    <text evidence="2">The sequence shown here is derived from an EMBL/GenBank/DDBJ whole genome shotgun (WGS) entry which is preliminary data.</text>
</comment>
<feature type="transmembrane region" description="Helical" evidence="1">
    <location>
        <begin position="48"/>
        <end position="68"/>
    </location>
</feature>
<name>A0ABQ3FWK0_9BURK</name>
<reference evidence="3" key="1">
    <citation type="journal article" date="2019" name="Int. J. Syst. Evol. Microbiol.">
        <title>The Global Catalogue of Microorganisms (GCM) 10K type strain sequencing project: providing services to taxonomists for standard genome sequencing and annotation.</title>
        <authorList>
            <consortium name="The Broad Institute Genomics Platform"/>
            <consortium name="The Broad Institute Genome Sequencing Center for Infectious Disease"/>
            <person name="Wu L."/>
            <person name="Ma J."/>
        </authorList>
    </citation>
    <scope>NUCLEOTIDE SEQUENCE [LARGE SCALE GENOMIC DNA]</scope>
    <source>
        <strain evidence="3">KCTC 23314</strain>
    </source>
</reference>